<reference evidence="2 3" key="1">
    <citation type="journal article" date="2018" name="Mol. Plant">
        <title>The genome of Artemisia annua provides insight into the evolution of Asteraceae family and artemisinin biosynthesis.</title>
        <authorList>
            <person name="Shen Q."/>
            <person name="Zhang L."/>
            <person name="Liao Z."/>
            <person name="Wang S."/>
            <person name="Yan T."/>
            <person name="Shi P."/>
            <person name="Liu M."/>
            <person name="Fu X."/>
            <person name="Pan Q."/>
            <person name="Wang Y."/>
            <person name="Lv Z."/>
            <person name="Lu X."/>
            <person name="Zhang F."/>
            <person name="Jiang W."/>
            <person name="Ma Y."/>
            <person name="Chen M."/>
            <person name="Hao X."/>
            <person name="Li L."/>
            <person name="Tang Y."/>
            <person name="Lv G."/>
            <person name="Zhou Y."/>
            <person name="Sun X."/>
            <person name="Brodelius P.E."/>
            <person name="Rose J.K.C."/>
            <person name="Tang K."/>
        </authorList>
    </citation>
    <scope>NUCLEOTIDE SEQUENCE [LARGE SCALE GENOMIC DNA]</scope>
    <source>
        <strain evidence="3">cv. Huhao1</strain>
        <tissue evidence="2">Leaf</tissue>
    </source>
</reference>
<dbReference type="InterPro" id="IPR042160">
    <property type="entry name" value="HD-Zip_IV"/>
</dbReference>
<accession>A0A2U1NU20</accession>
<sequence>MEDYYKRSVTVVVHTLRQLTKDEKNDLWVKSEDDGRDVLVQHKYQQAFPCWSNNKNKNNSSSSWTTEASRASAFVKMDHLDLADTLVKNEWSYWFPNVVAKEKTIKVLSPGSSEDNPHGTLRMVYKEMQATSPMVANRKFTLLRSSSQIDQATLVIAETSFGPKVRPTNNTYRRLPSGCLIEGITEDLSKNVGPNEDSNSTLWRSVTGSEDLKVYASLYKSSANFEVAGDLHLGVSEDVNTLDEL</sequence>
<dbReference type="GO" id="GO:0003677">
    <property type="term" value="F:DNA binding"/>
    <property type="evidence" value="ECO:0007669"/>
    <property type="project" value="UniProtKB-KW"/>
</dbReference>
<dbReference type="PANTHER" id="PTHR45654">
    <property type="entry name" value="HOMEOBOX-LEUCINE ZIPPER PROTEIN MERISTEM L1"/>
    <property type="match status" value="1"/>
</dbReference>
<dbReference type="Pfam" id="PF01852">
    <property type="entry name" value="START"/>
    <property type="match status" value="1"/>
</dbReference>
<comment type="caution">
    <text evidence="2">The sequence shown here is derived from an EMBL/GenBank/DDBJ whole genome shotgun (WGS) entry which is preliminary data.</text>
</comment>
<dbReference type="AlphaFoldDB" id="A0A2U1NU20"/>
<keyword evidence="2" id="KW-0371">Homeobox</keyword>
<dbReference type="InterPro" id="IPR023393">
    <property type="entry name" value="START-like_dom_sf"/>
</dbReference>
<keyword evidence="2" id="KW-0238">DNA-binding</keyword>
<dbReference type="InterPro" id="IPR002913">
    <property type="entry name" value="START_lipid-bd_dom"/>
</dbReference>
<dbReference type="STRING" id="35608.A0A2U1NU20"/>
<evidence type="ECO:0000313" key="2">
    <source>
        <dbReference type="EMBL" id="PWA76971.1"/>
    </source>
</evidence>
<dbReference type="Proteomes" id="UP000245207">
    <property type="component" value="Unassembled WGS sequence"/>
</dbReference>
<dbReference type="OrthoDB" id="1024030at2759"/>
<name>A0A2U1NU20_ARTAN</name>
<keyword evidence="3" id="KW-1185">Reference proteome</keyword>
<dbReference type="GO" id="GO:0008289">
    <property type="term" value="F:lipid binding"/>
    <property type="evidence" value="ECO:0007669"/>
    <property type="project" value="InterPro"/>
</dbReference>
<dbReference type="SUPFAM" id="SSF55961">
    <property type="entry name" value="Bet v1-like"/>
    <property type="match status" value="1"/>
</dbReference>
<evidence type="ECO:0000313" key="3">
    <source>
        <dbReference type="Proteomes" id="UP000245207"/>
    </source>
</evidence>
<gene>
    <name evidence="2" type="ORF">CTI12_AA229090</name>
</gene>
<evidence type="ECO:0000259" key="1">
    <source>
        <dbReference type="PROSITE" id="PS50848"/>
    </source>
</evidence>
<feature type="domain" description="START" evidence="1">
    <location>
        <begin position="24"/>
        <end position="174"/>
    </location>
</feature>
<protein>
    <submittedName>
        <fullName evidence="2">Homeobox-leucine zipper protein ROC8</fullName>
    </submittedName>
</protein>
<dbReference type="EMBL" id="PKPP01002193">
    <property type="protein sequence ID" value="PWA76971.1"/>
    <property type="molecule type" value="Genomic_DNA"/>
</dbReference>
<dbReference type="PANTHER" id="PTHR45654:SF1">
    <property type="entry name" value="HOMEOBOX-LEUCINE ZIPPER PROTEIN HDG11"/>
    <property type="match status" value="1"/>
</dbReference>
<dbReference type="Gene3D" id="3.30.530.20">
    <property type="match status" value="1"/>
</dbReference>
<proteinExistence type="predicted"/>
<organism evidence="2 3">
    <name type="scientific">Artemisia annua</name>
    <name type="common">Sweet wormwood</name>
    <dbReference type="NCBI Taxonomy" id="35608"/>
    <lineage>
        <taxon>Eukaryota</taxon>
        <taxon>Viridiplantae</taxon>
        <taxon>Streptophyta</taxon>
        <taxon>Embryophyta</taxon>
        <taxon>Tracheophyta</taxon>
        <taxon>Spermatophyta</taxon>
        <taxon>Magnoliopsida</taxon>
        <taxon>eudicotyledons</taxon>
        <taxon>Gunneridae</taxon>
        <taxon>Pentapetalae</taxon>
        <taxon>asterids</taxon>
        <taxon>campanulids</taxon>
        <taxon>Asterales</taxon>
        <taxon>Asteraceae</taxon>
        <taxon>Asteroideae</taxon>
        <taxon>Anthemideae</taxon>
        <taxon>Artemisiinae</taxon>
        <taxon>Artemisia</taxon>
    </lineage>
</organism>
<dbReference type="PROSITE" id="PS50848">
    <property type="entry name" value="START"/>
    <property type="match status" value="1"/>
</dbReference>